<keyword evidence="4" id="KW-1185">Reference proteome</keyword>
<dbReference type="OrthoDB" id="6359816at2759"/>
<dbReference type="PANTHER" id="PTHR47843">
    <property type="entry name" value="BTB DOMAIN-CONTAINING PROTEIN-RELATED"/>
    <property type="match status" value="1"/>
</dbReference>
<dbReference type="AlphaFoldDB" id="A0A8H4USQ5"/>
<comment type="caution">
    <text evidence="3">The sequence shown here is derived from an EMBL/GenBank/DDBJ whole genome shotgun (WGS) entry which is preliminary data.</text>
</comment>
<reference evidence="3" key="1">
    <citation type="journal article" date="2020" name="BMC Genomics">
        <title>Correction to: Identification and distribution of gene clusters required for synthesis of sphingolipid metabolism inhibitors in diverse species of the filamentous fungus Fusarium.</title>
        <authorList>
            <person name="Kim H.S."/>
            <person name="Lohmar J.M."/>
            <person name="Busman M."/>
            <person name="Brown D.W."/>
            <person name="Naumann T.A."/>
            <person name="Divon H.H."/>
            <person name="Lysoe E."/>
            <person name="Uhlig S."/>
            <person name="Proctor R.H."/>
        </authorList>
    </citation>
    <scope>NUCLEOTIDE SEQUENCE</scope>
    <source>
        <strain evidence="3">NRRL 22465</strain>
    </source>
</reference>
<feature type="domain" description="BTB" evidence="2">
    <location>
        <begin position="64"/>
        <end position="131"/>
    </location>
</feature>
<protein>
    <recommendedName>
        <fullName evidence="2">BTB domain-containing protein</fullName>
    </recommendedName>
</protein>
<dbReference type="Gene3D" id="3.30.710.10">
    <property type="entry name" value="Potassium Channel Kv1.1, Chain A"/>
    <property type="match status" value="1"/>
</dbReference>
<feature type="compositionally biased region" description="Low complexity" evidence="1">
    <location>
        <begin position="149"/>
        <end position="181"/>
    </location>
</feature>
<evidence type="ECO:0000256" key="1">
    <source>
        <dbReference type="SAM" id="MobiDB-lite"/>
    </source>
</evidence>
<evidence type="ECO:0000259" key="2">
    <source>
        <dbReference type="PROSITE" id="PS50097"/>
    </source>
</evidence>
<dbReference type="PANTHER" id="PTHR47843:SF6">
    <property type="entry name" value="BTB DOMAIN-CONTAINING PROTEIN"/>
    <property type="match status" value="1"/>
</dbReference>
<sequence>MAQSAEAGGTTVTVHTLAEAMSAPSGPPDVVVIERNYRDEMEENVPNVAEDLWLSSADGRFSSPPVPIRVGPLHKIQTFHVHRDILLRAEWFRKALCGEFKEAEEQAIDLPEEDPAIFHFLVAFLYEGRYEPIIPAANVLEPSVDKGKGPAVESAPEPEAAGGSDSGSRSGSSDSENSSGSPRPFHGRRRNRPLGAAASDQARGKHPGLHRPGCGCPRCLDRQDAERCRHCGLNRLRPGAPPPAGRRMPPMPYPARPSGWPRIMSPPRIKGEDLRTWLLAYELNIDVYICANRLLMDDFRKAVMRSCVDMLETAGQDAACPDVLRLCKKLYHGVPETDALLKMVLARVGFLQALLWKTAPEETAEFLVGNPEISAAILRETVARHETDSSNVDFPSMEQPGDDFVIRSETPPPVHAIAVNPRRRI</sequence>
<name>A0A8H4USQ5_9HYPO</name>
<feature type="region of interest" description="Disordered" evidence="1">
    <location>
        <begin position="141"/>
        <end position="208"/>
    </location>
</feature>
<dbReference type="SUPFAM" id="SSF54695">
    <property type="entry name" value="POZ domain"/>
    <property type="match status" value="1"/>
</dbReference>
<dbReference type="InterPro" id="IPR011333">
    <property type="entry name" value="SKP1/BTB/POZ_sf"/>
</dbReference>
<proteinExistence type="predicted"/>
<evidence type="ECO:0000313" key="4">
    <source>
        <dbReference type="Proteomes" id="UP000635477"/>
    </source>
</evidence>
<gene>
    <name evidence="3" type="ORF">FZEAL_1486</name>
</gene>
<dbReference type="EMBL" id="JABEYC010000088">
    <property type="protein sequence ID" value="KAF4983014.1"/>
    <property type="molecule type" value="Genomic_DNA"/>
</dbReference>
<dbReference type="Proteomes" id="UP000635477">
    <property type="component" value="Unassembled WGS sequence"/>
</dbReference>
<dbReference type="CDD" id="cd18186">
    <property type="entry name" value="BTB_POZ_ZBTB_KLHL-like"/>
    <property type="match status" value="1"/>
</dbReference>
<accession>A0A8H4USQ5</accession>
<dbReference type="PROSITE" id="PS50097">
    <property type="entry name" value="BTB"/>
    <property type="match status" value="1"/>
</dbReference>
<reference evidence="3" key="2">
    <citation type="submission" date="2020-05" db="EMBL/GenBank/DDBJ databases">
        <authorList>
            <person name="Kim H.-S."/>
            <person name="Proctor R.H."/>
            <person name="Brown D.W."/>
        </authorList>
    </citation>
    <scope>NUCLEOTIDE SEQUENCE</scope>
    <source>
        <strain evidence="3">NRRL 22465</strain>
    </source>
</reference>
<dbReference type="Pfam" id="PF00651">
    <property type="entry name" value="BTB"/>
    <property type="match status" value="1"/>
</dbReference>
<dbReference type="InterPro" id="IPR000210">
    <property type="entry name" value="BTB/POZ_dom"/>
</dbReference>
<evidence type="ECO:0000313" key="3">
    <source>
        <dbReference type="EMBL" id="KAF4983014.1"/>
    </source>
</evidence>
<organism evidence="3 4">
    <name type="scientific">Fusarium zealandicum</name>
    <dbReference type="NCBI Taxonomy" id="1053134"/>
    <lineage>
        <taxon>Eukaryota</taxon>
        <taxon>Fungi</taxon>
        <taxon>Dikarya</taxon>
        <taxon>Ascomycota</taxon>
        <taxon>Pezizomycotina</taxon>
        <taxon>Sordariomycetes</taxon>
        <taxon>Hypocreomycetidae</taxon>
        <taxon>Hypocreales</taxon>
        <taxon>Nectriaceae</taxon>
        <taxon>Fusarium</taxon>
        <taxon>Fusarium staphyleae species complex</taxon>
    </lineage>
</organism>